<reference evidence="2 3" key="1">
    <citation type="submission" date="2019-09" db="EMBL/GenBank/DDBJ databases">
        <authorList>
            <person name="Depoorter E."/>
        </authorList>
    </citation>
    <scope>NUCLEOTIDE SEQUENCE [LARGE SCALE GENOMIC DNA]</scope>
    <source>
        <strain evidence="2">LMG 13014</strain>
    </source>
</reference>
<feature type="region of interest" description="Disordered" evidence="1">
    <location>
        <begin position="1"/>
        <end position="22"/>
    </location>
</feature>
<evidence type="ECO:0000313" key="3">
    <source>
        <dbReference type="Proteomes" id="UP000494261"/>
    </source>
</evidence>
<organism evidence="2 3">
    <name type="scientific">Burkholderia aenigmatica</name>
    <dbReference type="NCBI Taxonomy" id="2015348"/>
    <lineage>
        <taxon>Bacteria</taxon>
        <taxon>Pseudomonadati</taxon>
        <taxon>Pseudomonadota</taxon>
        <taxon>Betaproteobacteria</taxon>
        <taxon>Burkholderiales</taxon>
        <taxon>Burkholderiaceae</taxon>
        <taxon>Burkholderia</taxon>
        <taxon>Burkholderia cepacia complex</taxon>
    </lineage>
</organism>
<protein>
    <submittedName>
        <fullName evidence="2">Uncharacterized protein</fullName>
    </submittedName>
</protein>
<dbReference type="EMBL" id="CABVQC010000021">
    <property type="protein sequence ID" value="VWB75244.1"/>
    <property type="molecule type" value="Genomic_DNA"/>
</dbReference>
<name>A0A6P2M8Z2_9BURK</name>
<sequence>MPARIPLDPKLPRDFDDTPNDARTKEELDAWWDHPFGVTRPDGSIAVRCLDGGAWDRSTSYGIAEDHDKACALAAQKLAEWLKFRERPVVHLDVKPHLVLMPQRPDDEMRVLRTFETTEEASVYMTEHYSRESAQSGENGESDGQQA</sequence>
<feature type="compositionally biased region" description="Basic and acidic residues" evidence="1">
    <location>
        <begin position="10"/>
        <end position="22"/>
    </location>
</feature>
<dbReference type="GeneID" id="99665081"/>
<feature type="region of interest" description="Disordered" evidence="1">
    <location>
        <begin position="128"/>
        <end position="147"/>
    </location>
</feature>
<feature type="compositionally biased region" description="Polar residues" evidence="1">
    <location>
        <begin position="132"/>
        <end position="147"/>
    </location>
</feature>
<dbReference type="RefSeq" id="WP_175023357.1">
    <property type="nucleotide sequence ID" value="NZ_CABVQC010000021.1"/>
</dbReference>
<accession>A0A6P2M8Z2</accession>
<gene>
    <name evidence="2" type="ORF">BLA13014_03434</name>
</gene>
<evidence type="ECO:0000313" key="2">
    <source>
        <dbReference type="EMBL" id="VWB75244.1"/>
    </source>
</evidence>
<dbReference type="Proteomes" id="UP000494261">
    <property type="component" value="Unassembled WGS sequence"/>
</dbReference>
<proteinExistence type="predicted"/>
<dbReference type="AlphaFoldDB" id="A0A6P2M8Z2"/>
<evidence type="ECO:0000256" key="1">
    <source>
        <dbReference type="SAM" id="MobiDB-lite"/>
    </source>
</evidence>